<feature type="transmembrane region" description="Helical" evidence="1">
    <location>
        <begin position="39"/>
        <end position="57"/>
    </location>
</feature>
<organism evidence="2 3">
    <name type="scientific">Halorubrum yunnanense</name>
    <dbReference type="NCBI Taxonomy" id="1526162"/>
    <lineage>
        <taxon>Archaea</taxon>
        <taxon>Methanobacteriati</taxon>
        <taxon>Methanobacteriota</taxon>
        <taxon>Stenosarchaea group</taxon>
        <taxon>Halobacteria</taxon>
        <taxon>Halobacteriales</taxon>
        <taxon>Haloferacaceae</taxon>
        <taxon>Halorubrum</taxon>
    </lineage>
</organism>
<dbReference type="RefSeq" id="WP_267663269.1">
    <property type="nucleotide sequence ID" value="NZ_JAODIX010000023.1"/>
</dbReference>
<evidence type="ECO:0000313" key="2">
    <source>
        <dbReference type="EMBL" id="MFC7186304.1"/>
    </source>
</evidence>
<sequence length="58" mass="5972">MGFKADLSNGIISLVVSLVVTAAAARSEADDDWSTGELLAAVGIASFLSGYLTSYFAK</sequence>
<keyword evidence="1" id="KW-0812">Transmembrane</keyword>
<keyword evidence="1" id="KW-1133">Transmembrane helix</keyword>
<evidence type="ECO:0000313" key="3">
    <source>
        <dbReference type="Proteomes" id="UP001596390"/>
    </source>
</evidence>
<protein>
    <recommendedName>
        <fullName evidence="4">Holin</fullName>
    </recommendedName>
</protein>
<dbReference type="AlphaFoldDB" id="A0ABD5YEH4"/>
<gene>
    <name evidence="2" type="ORF">ACFQMK_05230</name>
</gene>
<dbReference type="Proteomes" id="UP001596390">
    <property type="component" value="Unassembled WGS sequence"/>
</dbReference>
<proteinExistence type="predicted"/>
<keyword evidence="1" id="KW-0472">Membrane</keyword>
<name>A0ABD5YEH4_9EURY</name>
<comment type="caution">
    <text evidence="2">The sequence shown here is derived from an EMBL/GenBank/DDBJ whole genome shotgun (WGS) entry which is preliminary data.</text>
</comment>
<evidence type="ECO:0008006" key="4">
    <source>
        <dbReference type="Google" id="ProtNLM"/>
    </source>
</evidence>
<evidence type="ECO:0000256" key="1">
    <source>
        <dbReference type="SAM" id="Phobius"/>
    </source>
</evidence>
<keyword evidence="3" id="KW-1185">Reference proteome</keyword>
<reference evidence="2 3" key="1">
    <citation type="journal article" date="2019" name="Int. J. Syst. Evol. Microbiol.">
        <title>The Global Catalogue of Microorganisms (GCM) 10K type strain sequencing project: providing services to taxonomists for standard genome sequencing and annotation.</title>
        <authorList>
            <consortium name="The Broad Institute Genomics Platform"/>
            <consortium name="The Broad Institute Genome Sequencing Center for Infectious Disease"/>
            <person name="Wu L."/>
            <person name="Ma J."/>
        </authorList>
    </citation>
    <scope>NUCLEOTIDE SEQUENCE [LARGE SCALE GENOMIC DNA]</scope>
    <source>
        <strain evidence="2 3">Q85</strain>
    </source>
</reference>
<accession>A0ABD5YEH4</accession>
<dbReference type="EMBL" id="JBHSZZ010000023">
    <property type="protein sequence ID" value="MFC7186304.1"/>
    <property type="molecule type" value="Genomic_DNA"/>
</dbReference>